<dbReference type="Proteomes" id="UP000266272">
    <property type="component" value="Unassembled WGS sequence"/>
</dbReference>
<organism evidence="3 4">
    <name type="scientific">Trichoderma arundinaceum</name>
    <dbReference type="NCBI Taxonomy" id="490622"/>
    <lineage>
        <taxon>Eukaryota</taxon>
        <taxon>Fungi</taxon>
        <taxon>Dikarya</taxon>
        <taxon>Ascomycota</taxon>
        <taxon>Pezizomycotina</taxon>
        <taxon>Sordariomycetes</taxon>
        <taxon>Hypocreomycetidae</taxon>
        <taxon>Hypocreales</taxon>
        <taxon>Hypocreaceae</taxon>
        <taxon>Trichoderma</taxon>
    </lineage>
</organism>
<gene>
    <name evidence="3" type="ORF">TARUN_5043</name>
</gene>
<feature type="domain" description="PD-(D/E)XK nuclease-like" evidence="2">
    <location>
        <begin position="140"/>
        <end position="212"/>
    </location>
</feature>
<feature type="region of interest" description="Disordered" evidence="1">
    <location>
        <begin position="17"/>
        <end position="87"/>
    </location>
</feature>
<dbReference type="Pfam" id="PF20516">
    <property type="entry name" value="PDDEXK_12"/>
    <property type="match status" value="1"/>
</dbReference>
<dbReference type="EMBL" id="PXOA01000299">
    <property type="protein sequence ID" value="RFU77192.1"/>
    <property type="molecule type" value="Genomic_DNA"/>
</dbReference>
<dbReference type="OrthoDB" id="4161186at2759"/>
<feature type="compositionally biased region" description="Low complexity" evidence="1">
    <location>
        <begin position="64"/>
        <end position="81"/>
    </location>
</feature>
<comment type="caution">
    <text evidence="3">The sequence shown here is derived from an EMBL/GenBank/DDBJ whole genome shotgun (WGS) entry which is preliminary data.</text>
</comment>
<evidence type="ECO:0000256" key="1">
    <source>
        <dbReference type="SAM" id="MobiDB-lite"/>
    </source>
</evidence>
<sequence>MEDTSRILAWVNSLPERSEHEITAEAGDNSNMTSTPQKKRRFEAALFDPDATPRLGSRSLPSDSGSISRPASVASSKSRASSPKKEMMSLRLSVTGVDLEPLTALTVPEAARALFTILKDIERGHDILPHALKLTIEQKLKEQRMDLSEWRYAYMPEDHIDNLPGRIPSFEEVEKVLAKAMECEKFKHEEASWNHQVHLRLLEGIFENLLGGQCDDFNVMSW</sequence>
<name>A0A395NM78_TRIAR</name>
<dbReference type="InterPro" id="IPR046797">
    <property type="entry name" value="PDDEXK_12"/>
</dbReference>
<reference evidence="3 4" key="1">
    <citation type="journal article" date="2018" name="PLoS Pathog.">
        <title>Evolution of structural diversity of trichothecenes, a family of toxins produced by plant pathogenic and entomopathogenic fungi.</title>
        <authorList>
            <person name="Proctor R.H."/>
            <person name="McCormick S.P."/>
            <person name="Kim H.S."/>
            <person name="Cardoza R.E."/>
            <person name="Stanley A.M."/>
            <person name="Lindo L."/>
            <person name="Kelly A."/>
            <person name="Brown D.W."/>
            <person name="Lee T."/>
            <person name="Vaughan M.M."/>
            <person name="Alexander N.J."/>
            <person name="Busman M."/>
            <person name="Gutierrez S."/>
        </authorList>
    </citation>
    <scope>NUCLEOTIDE SEQUENCE [LARGE SCALE GENOMIC DNA]</scope>
    <source>
        <strain evidence="3 4">IBT 40837</strain>
    </source>
</reference>
<dbReference type="STRING" id="490622.A0A395NM78"/>
<evidence type="ECO:0000313" key="3">
    <source>
        <dbReference type="EMBL" id="RFU77192.1"/>
    </source>
</evidence>
<evidence type="ECO:0000313" key="4">
    <source>
        <dbReference type="Proteomes" id="UP000266272"/>
    </source>
</evidence>
<evidence type="ECO:0000259" key="2">
    <source>
        <dbReference type="Pfam" id="PF20516"/>
    </source>
</evidence>
<proteinExistence type="predicted"/>
<protein>
    <recommendedName>
        <fullName evidence="2">PD-(D/E)XK nuclease-like domain-containing protein</fullName>
    </recommendedName>
</protein>
<accession>A0A395NM78</accession>
<keyword evidence="4" id="KW-1185">Reference proteome</keyword>
<dbReference type="AlphaFoldDB" id="A0A395NM78"/>